<comment type="caution">
    <text evidence="1">The sequence shown here is derived from an EMBL/GenBank/DDBJ whole genome shotgun (WGS) entry which is preliminary data.</text>
</comment>
<dbReference type="Pfam" id="PF14907">
    <property type="entry name" value="NTP_transf_5"/>
    <property type="match status" value="1"/>
</dbReference>
<evidence type="ECO:0000313" key="1">
    <source>
        <dbReference type="EMBL" id="NDL37907.1"/>
    </source>
</evidence>
<dbReference type="RefSeq" id="WP_011146646.1">
    <property type="nucleotide sequence ID" value="NZ_CAWPGE010000001.1"/>
</dbReference>
<dbReference type="Proteomes" id="UP000479300">
    <property type="component" value="Unassembled WGS sequence"/>
</dbReference>
<proteinExistence type="predicted"/>
<dbReference type="InterPro" id="IPR039498">
    <property type="entry name" value="NTP_transf_5"/>
</dbReference>
<accession>A0A6L9JG28</accession>
<gene>
    <name evidence="1" type="ORF">GPY51_03665</name>
</gene>
<dbReference type="AlphaFoldDB" id="A0A6L9JG28"/>
<protein>
    <recommendedName>
        <fullName evidence="3">Nucleotidyltransferase</fullName>
    </recommendedName>
</protein>
<reference evidence="1 2" key="1">
    <citation type="submission" date="2019-12" db="EMBL/GenBank/DDBJ databases">
        <title>Engineering Photorhabdus to improve their lethality against agricultural pests.</title>
        <authorList>
            <person name="Machado R.A.R."/>
        </authorList>
    </citation>
    <scope>NUCLEOTIDE SEQUENCE [LARGE SCALE GENOMIC DNA]</scope>
    <source>
        <strain evidence="1 2">EN01</strain>
    </source>
</reference>
<evidence type="ECO:0000313" key="2">
    <source>
        <dbReference type="Proteomes" id="UP000479300"/>
    </source>
</evidence>
<evidence type="ECO:0008006" key="3">
    <source>
        <dbReference type="Google" id="ProtNLM"/>
    </source>
</evidence>
<dbReference type="KEGG" id="plum:A4R40_12030"/>
<name>A0A6L9JG28_PHOLM</name>
<dbReference type="GeneID" id="48848682"/>
<dbReference type="EMBL" id="WSFA01000006">
    <property type="protein sequence ID" value="NDL37907.1"/>
    <property type="molecule type" value="Genomic_DNA"/>
</dbReference>
<organism evidence="1 2">
    <name type="scientific">Photorhabdus laumondii subsp. laumondii</name>
    <name type="common">Photorhabdus luminescens subsp. laumondii</name>
    <dbReference type="NCBI Taxonomy" id="141679"/>
    <lineage>
        <taxon>Bacteria</taxon>
        <taxon>Pseudomonadati</taxon>
        <taxon>Pseudomonadota</taxon>
        <taxon>Gammaproteobacteria</taxon>
        <taxon>Enterobacterales</taxon>
        <taxon>Morganellaceae</taxon>
        <taxon>Photorhabdus</taxon>
    </lineage>
</organism>
<sequence>MNTIVTNSKILYTLTSLCRTDYENVNKSQLIDIMNHTEFPWDRFLSVVNRQKIVGIVYKSLSEMKLLHLVPYRVASAIKYIYLATTKRNQVLMDELITILTAFKEEEIDIRPLKGSVLLDLIYTDYGTRTLNDLDFFVSKNDLKRLPKIMNNLGYIQGEYNVNDKTLTELSREDKLMWKVKMFNLPPFCKIHPEPTVDIISIDFTFGLSFSDNKDINEKILSTYSILNNKKTLSNIDFFIHLCTHLYKEASNEAWENFAQDINLIKFCDVREYYYFLSQKIDNDDIISRVNELGVEKAFSFSILYSSILYNDNNLIKLLERINYSKYNFQEVYTQNNEINKIKLNSVSESILLVK</sequence>